<keyword evidence="10 11" id="KW-0066">ATP synthesis</keyword>
<keyword evidence="6 11" id="KW-0375">Hydrogen ion transport</keyword>
<dbReference type="InterPro" id="IPR035908">
    <property type="entry name" value="F0_ATP_A_sf"/>
</dbReference>
<feature type="transmembrane region" description="Helical" evidence="11">
    <location>
        <begin position="125"/>
        <end position="145"/>
    </location>
</feature>
<sequence length="266" mass="29059">MGALVLTEGGTFTPPGVADFNLPPLFGSGYWGSFTKPMLLVVISLVIIVAYFMLASRKLKVVPGKGQFIAESIYNFGRNNIAREQIGSKDFKPFIPLVLGLFVFVLVNNLFGIIPFFQFPTMARIGFPLALSVLVVYPVYHYVGFKRHGFGGYLRKELAPPGIPGFVLPLYSTIEFAQKFFIAPATLAIRVFSAMFAGHLIIMVFTLGGSFLLTETDGFGLKLVSPVAFIFAILMTFLEAFIQVLQAFIFALLSAGYIGAALASEH</sequence>
<dbReference type="CDD" id="cd00310">
    <property type="entry name" value="ATP-synt_Fo_a_6"/>
    <property type="match status" value="1"/>
</dbReference>
<dbReference type="NCBIfam" id="TIGR01131">
    <property type="entry name" value="ATP_synt_6_or_A"/>
    <property type="match status" value="1"/>
</dbReference>
<dbReference type="GO" id="GO:0005886">
    <property type="term" value="C:plasma membrane"/>
    <property type="evidence" value="ECO:0007669"/>
    <property type="project" value="UniProtKB-SubCell"/>
</dbReference>
<dbReference type="HAMAP" id="MF_01393">
    <property type="entry name" value="ATP_synth_a_bact"/>
    <property type="match status" value="1"/>
</dbReference>
<reference evidence="14" key="1">
    <citation type="submission" date="2016-10" db="EMBL/GenBank/DDBJ databases">
        <authorList>
            <person name="Varghese N."/>
            <person name="Submissions S."/>
        </authorList>
    </citation>
    <scope>NUCLEOTIDE SEQUENCE [LARGE SCALE GENOMIC DNA]</scope>
    <source>
        <strain evidence="14">DSM 44654</strain>
    </source>
</reference>
<dbReference type="Proteomes" id="UP000198878">
    <property type="component" value="Unassembled WGS sequence"/>
</dbReference>
<evidence type="ECO:0000256" key="5">
    <source>
        <dbReference type="ARBA" id="ARBA00022692"/>
    </source>
</evidence>
<accession>A0A1H5QJX6</accession>
<keyword evidence="11" id="KW-1003">Cell membrane</keyword>
<dbReference type="STRING" id="218821.SAMN05421837_103344"/>
<evidence type="ECO:0000256" key="7">
    <source>
        <dbReference type="ARBA" id="ARBA00022989"/>
    </source>
</evidence>
<evidence type="ECO:0000256" key="1">
    <source>
        <dbReference type="ARBA" id="ARBA00004141"/>
    </source>
</evidence>
<evidence type="ECO:0000256" key="4">
    <source>
        <dbReference type="ARBA" id="ARBA00022547"/>
    </source>
</evidence>
<feature type="transmembrane region" description="Helical" evidence="11">
    <location>
        <begin position="245"/>
        <end position="263"/>
    </location>
</feature>
<dbReference type="InterPro" id="IPR000568">
    <property type="entry name" value="ATP_synth_F0_asu"/>
</dbReference>
<keyword evidence="4 11" id="KW-0138">CF(0)</keyword>
<evidence type="ECO:0000256" key="2">
    <source>
        <dbReference type="ARBA" id="ARBA00006810"/>
    </source>
</evidence>
<feature type="transmembrane region" description="Helical" evidence="11">
    <location>
        <begin position="219"/>
        <end position="238"/>
    </location>
</feature>
<organism evidence="13 14">
    <name type="scientific">Amycolatopsis pretoriensis</name>
    <dbReference type="NCBI Taxonomy" id="218821"/>
    <lineage>
        <taxon>Bacteria</taxon>
        <taxon>Bacillati</taxon>
        <taxon>Actinomycetota</taxon>
        <taxon>Actinomycetes</taxon>
        <taxon>Pseudonocardiales</taxon>
        <taxon>Pseudonocardiaceae</taxon>
        <taxon>Amycolatopsis</taxon>
    </lineage>
</organism>
<comment type="function">
    <text evidence="11 12">Key component of the proton channel; it plays a direct role in the translocation of protons across the membrane.</text>
</comment>
<evidence type="ECO:0000256" key="11">
    <source>
        <dbReference type="HAMAP-Rule" id="MF_01393"/>
    </source>
</evidence>
<evidence type="ECO:0000256" key="3">
    <source>
        <dbReference type="ARBA" id="ARBA00022448"/>
    </source>
</evidence>
<dbReference type="PANTHER" id="PTHR11410:SF0">
    <property type="entry name" value="ATP SYNTHASE SUBUNIT A"/>
    <property type="match status" value="1"/>
</dbReference>
<keyword evidence="5 11" id="KW-0812">Transmembrane</keyword>
<evidence type="ECO:0000256" key="8">
    <source>
        <dbReference type="ARBA" id="ARBA00023065"/>
    </source>
</evidence>
<keyword evidence="8 11" id="KW-0406">Ion transport</keyword>
<dbReference type="PRINTS" id="PR00123">
    <property type="entry name" value="ATPASEA"/>
</dbReference>
<dbReference type="Pfam" id="PF00119">
    <property type="entry name" value="ATP-synt_A"/>
    <property type="match status" value="1"/>
</dbReference>
<keyword evidence="3 11" id="KW-0813">Transport</keyword>
<feature type="transmembrane region" description="Helical" evidence="11">
    <location>
        <begin position="94"/>
        <end position="119"/>
    </location>
</feature>
<feature type="transmembrane region" description="Helical" evidence="11">
    <location>
        <begin position="187"/>
        <end position="213"/>
    </location>
</feature>
<evidence type="ECO:0000313" key="13">
    <source>
        <dbReference type="EMBL" id="SEF26472.1"/>
    </source>
</evidence>
<proteinExistence type="inferred from homology"/>
<evidence type="ECO:0000256" key="6">
    <source>
        <dbReference type="ARBA" id="ARBA00022781"/>
    </source>
</evidence>
<name>A0A1H5QJX6_9PSEU</name>
<feature type="transmembrane region" description="Helical" evidence="11">
    <location>
        <begin position="38"/>
        <end position="55"/>
    </location>
</feature>
<evidence type="ECO:0000256" key="12">
    <source>
        <dbReference type="RuleBase" id="RU000483"/>
    </source>
</evidence>
<keyword evidence="9 11" id="KW-0472">Membrane</keyword>
<dbReference type="GO" id="GO:0046933">
    <property type="term" value="F:proton-transporting ATP synthase activity, rotational mechanism"/>
    <property type="evidence" value="ECO:0007669"/>
    <property type="project" value="UniProtKB-UniRule"/>
</dbReference>
<dbReference type="GO" id="GO:0045259">
    <property type="term" value="C:proton-transporting ATP synthase complex"/>
    <property type="evidence" value="ECO:0007669"/>
    <property type="project" value="UniProtKB-KW"/>
</dbReference>
<dbReference type="InterPro" id="IPR045083">
    <property type="entry name" value="ATP_synth_F0_asu_bact/mt"/>
</dbReference>
<dbReference type="RefSeq" id="WP_086672649.1">
    <property type="nucleotide sequence ID" value="NZ_FNUJ01000003.1"/>
</dbReference>
<dbReference type="OrthoDB" id="9809130at2"/>
<dbReference type="EMBL" id="FNUJ01000003">
    <property type="protein sequence ID" value="SEF26472.1"/>
    <property type="molecule type" value="Genomic_DNA"/>
</dbReference>
<dbReference type="AlphaFoldDB" id="A0A1H5QJX6"/>
<protein>
    <recommendedName>
        <fullName evidence="11 12">ATP synthase subunit a</fullName>
    </recommendedName>
    <alternativeName>
        <fullName evidence="11">ATP synthase F0 sector subunit a</fullName>
    </alternativeName>
    <alternativeName>
        <fullName evidence="11">F-ATPase subunit 6</fullName>
    </alternativeName>
</protein>
<dbReference type="Gene3D" id="1.20.120.220">
    <property type="entry name" value="ATP synthase, F0 complex, subunit A"/>
    <property type="match status" value="1"/>
</dbReference>
<comment type="similarity">
    <text evidence="2 11 12">Belongs to the ATPase A chain family.</text>
</comment>
<evidence type="ECO:0000256" key="10">
    <source>
        <dbReference type="ARBA" id="ARBA00023310"/>
    </source>
</evidence>
<evidence type="ECO:0000256" key="9">
    <source>
        <dbReference type="ARBA" id="ARBA00023136"/>
    </source>
</evidence>
<keyword evidence="14" id="KW-1185">Reference proteome</keyword>
<dbReference type="PANTHER" id="PTHR11410">
    <property type="entry name" value="ATP SYNTHASE SUBUNIT A"/>
    <property type="match status" value="1"/>
</dbReference>
<comment type="subcellular location">
    <subcellularLocation>
        <location evidence="11 12">Cell membrane</location>
        <topology evidence="11 12">Multi-pass membrane protein</topology>
    </subcellularLocation>
    <subcellularLocation>
        <location evidence="1">Membrane</location>
        <topology evidence="1">Multi-pass membrane protein</topology>
    </subcellularLocation>
</comment>
<keyword evidence="7 11" id="KW-1133">Transmembrane helix</keyword>
<gene>
    <name evidence="11" type="primary">atpB</name>
    <name evidence="13" type="ORF">SAMN05421837_103344</name>
</gene>
<evidence type="ECO:0000313" key="14">
    <source>
        <dbReference type="Proteomes" id="UP000198878"/>
    </source>
</evidence>
<dbReference type="SUPFAM" id="SSF81336">
    <property type="entry name" value="F1F0 ATP synthase subunit A"/>
    <property type="match status" value="1"/>
</dbReference>